<dbReference type="EMBL" id="FNDN01000008">
    <property type="protein sequence ID" value="SDI53197.1"/>
    <property type="molecule type" value="Genomic_DNA"/>
</dbReference>
<evidence type="ECO:0000256" key="3">
    <source>
        <dbReference type="ARBA" id="ARBA00022989"/>
    </source>
</evidence>
<evidence type="ECO:0000256" key="1">
    <source>
        <dbReference type="ARBA" id="ARBA00004141"/>
    </source>
</evidence>
<keyword evidence="7" id="KW-1185">Reference proteome</keyword>
<dbReference type="GO" id="GO:0005262">
    <property type="term" value="F:calcium channel activity"/>
    <property type="evidence" value="ECO:0007669"/>
    <property type="project" value="TreeGrafter"/>
</dbReference>
<dbReference type="InterPro" id="IPR044880">
    <property type="entry name" value="NCX_ion-bd_dom_sf"/>
</dbReference>
<proteinExistence type="predicted"/>
<dbReference type="Proteomes" id="UP000183263">
    <property type="component" value="Unassembled WGS sequence"/>
</dbReference>
<feature type="domain" description="Sodium/calcium exchanger membrane region" evidence="5">
    <location>
        <begin position="172"/>
        <end position="315"/>
    </location>
</feature>
<evidence type="ECO:0000313" key="7">
    <source>
        <dbReference type="Proteomes" id="UP000183263"/>
    </source>
</evidence>
<dbReference type="Gene3D" id="1.20.1420.30">
    <property type="entry name" value="NCX, central ion-binding region"/>
    <property type="match status" value="1"/>
</dbReference>
<dbReference type="InterPro" id="IPR004481">
    <property type="entry name" value="K/Na/Ca-exchanger"/>
</dbReference>
<dbReference type="NCBIfam" id="TIGR00367">
    <property type="entry name" value="calcium/sodium antiporter"/>
    <property type="match status" value="1"/>
</dbReference>
<dbReference type="RefSeq" id="WP_072738565.1">
    <property type="nucleotide sequence ID" value="NZ_CP048813.1"/>
</dbReference>
<dbReference type="InterPro" id="IPR004837">
    <property type="entry name" value="NaCa_Exmemb"/>
</dbReference>
<accession>A0A1G8LCM4</accession>
<evidence type="ECO:0000259" key="5">
    <source>
        <dbReference type="Pfam" id="PF01699"/>
    </source>
</evidence>
<protein>
    <submittedName>
        <fullName evidence="6">Cation:H+ antiporter</fullName>
    </submittedName>
</protein>
<sequence>MASVLAVVFGLVALIGGAELLTRGGSRLAAALGISPMIIGLTIVSIGTSTPELAVGIDAALNDHAGLAVGNIVGTNLVNLLLILGASALIRAIALDTQTLRLDLPVMTAAALLLWVMSLDGVLTALEGALLVAAGLVYTVVVVRASRRESAAVREEYALEYRPERRRVALDLGLLLAGLVVIVLGAELLVDGAVDIARALDVSDVVIGLTVVAIGTSAPELVTTLVSTLRGNRDIALGNLLGSSIYNIVFILGVTLMVAPGGVAVPDDVLYIHLPLMAAVALVCVPTFLTGRRISRVEGGMFVVAYCVYLTLLLWAQT</sequence>
<gene>
    <name evidence="6" type="ORF">SAMN05444695_108122</name>
</gene>
<organism evidence="6 7">
    <name type="scientific">Rhodococcus triatomae</name>
    <dbReference type="NCBI Taxonomy" id="300028"/>
    <lineage>
        <taxon>Bacteria</taxon>
        <taxon>Bacillati</taxon>
        <taxon>Actinomycetota</taxon>
        <taxon>Actinomycetes</taxon>
        <taxon>Mycobacteriales</taxon>
        <taxon>Nocardiaceae</taxon>
        <taxon>Rhodococcus</taxon>
    </lineage>
</organism>
<evidence type="ECO:0000313" key="6">
    <source>
        <dbReference type="EMBL" id="SDI53197.1"/>
    </source>
</evidence>
<dbReference type="GO" id="GO:0008273">
    <property type="term" value="F:calcium, potassium:sodium antiporter activity"/>
    <property type="evidence" value="ECO:0007669"/>
    <property type="project" value="TreeGrafter"/>
</dbReference>
<keyword evidence="2" id="KW-0812">Transmembrane</keyword>
<dbReference type="PANTHER" id="PTHR10846">
    <property type="entry name" value="SODIUM/POTASSIUM/CALCIUM EXCHANGER"/>
    <property type="match status" value="1"/>
</dbReference>
<dbReference type="OrthoDB" id="9794225at2"/>
<dbReference type="GO" id="GO:0006874">
    <property type="term" value="P:intracellular calcium ion homeostasis"/>
    <property type="evidence" value="ECO:0007669"/>
    <property type="project" value="TreeGrafter"/>
</dbReference>
<evidence type="ECO:0000256" key="4">
    <source>
        <dbReference type="ARBA" id="ARBA00023136"/>
    </source>
</evidence>
<reference evidence="6 7" key="1">
    <citation type="submission" date="2016-10" db="EMBL/GenBank/DDBJ databases">
        <authorList>
            <person name="de Groot N.N."/>
        </authorList>
    </citation>
    <scope>NUCLEOTIDE SEQUENCE [LARGE SCALE GENOMIC DNA]</scope>
    <source>
        <strain evidence="6 7">DSM 44892</strain>
    </source>
</reference>
<keyword evidence="4" id="KW-0472">Membrane</keyword>
<dbReference type="Pfam" id="PF01699">
    <property type="entry name" value="Na_Ca_ex"/>
    <property type="match status" value="2"/>
</dbReference>
<dbReference type="AlphaFoldDB" id="A0A1G8LCM4"/>
<comment type="subcellular location">
    <subcellularLocation>
        <location evidence="1">Membrane</location>
        <topology evidence="1">Multi-pass membrane protein</topology>
    </subcellularLocation>
</comment>
<feature type="domain" description="Sodium/calcium exchanger membrane region" evidence="5">
    <location>
        <begin position="3"/>
        <end position="142"/>
    </location>
</feature>
<keyword evidence="3" id="KW-1133">Transmembrane helix</keyword>
<dbReference type="PANTHER" id="PTHR10846:SF8">
    <property type="entry name" value="INNER MEMBRANE PROTEIN YRBG"/>
    <property type="match status" value="1"/>
</dbReference>
<evidence type="ECO:0000256" key="2">
    <source>
        <dbReference type="ARBA" id="ARBA00022692"/>
    </source>
</evidence>
<dbReference type="GO" id="GO:0005886">
    <property type="term" value="C:plasma membrane"/>
    <property type="evidence" value="ECO:0007669"/>
    <property type="project" value="TreeGrafter"/>
</dbReference>
<name>A0A1G8LCM4_9NOCA</name>